<gene>
    <name evidence="2" type="ORF">PgNI_08014</name>
</gene>
<protein>
    <submittedName>
        <fullName evidence="2">Uncharacterized protein</fullName>
    </submittedName>
</protein>
<dbReference type="AlphaFoldDB" id="A0A6P8AWQ7"/>
<reference evidence="2" key="2">
    <citation type="submission" date="2019-10" db="EMBL/GenBank/DDBJ databases">
        <authorList>
            <consortium name="NCBI Genome Project"/>
        </authorList>
    </citation>
    <scope>NUCLEOTIDE SEQUENCE</scope>
    <source>
        <strain evidence="2">NI907</strain>
    </source>
</reference>
<evidence type="ECO:0000313" key="2">
    <source>
        <dbReference type="RefSeq" id="XP_030979304.1"/>
    </source>
</evidence>
<reference evidence="2" key="3">
    <citation type="submission" date="2025-08" db="UniProtKB">
        <authorList>
            <consortium name="RefSeq"/>
        </authorList>
    </citation>
    <scope>IDENTIFICATION</scope>
    <source>
        <strain evidence="2">NI907</strain>
    </source>
</reference>
<keyword evidence="1" id="KW-1185">Reference proteome</keyword>
<dbReference type="AntiFam" id="ANF00178">
    <property type="entry name" value="Shadow ORF (opposite dhbF)"/>
</dbReference>
<evidence type="ECO:0000313" key="1">
    <source>
        <dbReference type="Proteomes" id="UP000515153"/>
    </source>
</evidence>
<organism evidence="1 2">
    <name type="scientific">Pyricularia grisea</name>
    <name type="common">Crabgrass-specific blast fungus</name>
    <name type="synonym">Magnaporthe grisea</name>
    <dbReference type="NCBI Taxonomy" id="148305"/>
    <lineage>
        <taxon>Eukaryota</taxon>
        <taxon>Fungi</taxon>
        <taxon>Dikarya</taxon>
        <taxon>Ascomycota</taxon>
        <taxon>Pezizomycotina</taxon>
        <taxon>Sordariomycetes</taxon>
        <taxon>Sordariomycetidae</taxon>
        <taxon>Magnaporthales</taxon>
        <taxon>Pyriculariaceae</taxon>
        <taxon>Pyricularia</taxon>
    </lineage>
</organism>
<reference evidence="1 2" key="1">
    <citation type="journal article" date="2019" name="Mol. Biol. Evol.">
        <title>Blast fungal genomes show frequent chromosomal changes, gene gains and losses, and effector gene turnover.</title>
        <authorList>
            <person name="Gomez Luciano L.B."/>
            <person name="Jason Tsai I."/>
            <person name="Chuma I."/>
            <person name="Tosa Y."/>
            <person name="Chen Y.H."/>
            <person name="Li J.Y."/>
            <person name="Li M.Y."/>
            <person name="Jade Lu M.Y."/>
            <person name="Nakayashiki H."/>
            <person name="Li W.H."/>
        </authorList>
    </citation>
    <scope>NUCLEOTIDE SEQUENCE [LARGE SCALE GENOMIC DNA]</scope>
    <source>
        <strain evidence="1 2">NI907</strain>
    </source>
</reference>
<dbReference type="RefSeq" id="XP_030979304.1">
    <property type="nucleotide sequence ID" value="XM_031128016.1"/>
</dbReference>
<dbReference type="Proteomes" id="UP000515153">
    <property type="component" value="Chromosome V"/>
</dbReference>
<dbReference type="GeneID" id="41962925"/>
<accession>A0A6P8AWQ7</accession>
<dbReference type="KEGG" id="pgri:PgNI_08014"/>
<name>A0A6P8AWQ7_PYRGI</name>
<sequence length="258" mass="28238">MAVWLVHTDACSITKPLGTPVLPEVKSAYTALDGLTADLSTWAAAWDGRGGWGGQGKPGLGLTDDHLLASRRVRGVERDPGTTGLVDGQDRDEKPRRLVEAHMHQLVRMHVELVRQMVGEAVGLVVELGVCKLTVPRTNRKGVWPKTSLFFKQLMEARVHNLRVVCVPGFELVQLGGADKIQVRKSIRTTVLGTLDQLVDGLLKLADEASNLGRVENGRVVRDSHANVLAAIGEMRLEDQGPCASTLHRRVDRRGFVR</sequence>
<proteinExistence type="predicted"/>